<accession>A0A6U4NBT1</accession>
<dbReference type="CDD" id="cd02989">
    <property type="entry name" value="Phd_like_TxnDC9"/>
    <property type="match status" value="1"/>
</dbReference>
<feature type="compositionally biased region" description="Acidic residues" evidence="3">
    <location>
        <begin position="221"/>
        <end position="233"/>
    </location>
</feature>
<evidence type="ECO:0000313" key="5">
    <source>
        <dbReference type="EMBL" id="CAD8755806.1"/>
    </source>
</evidence>
<sequence length="233" mass="26639">MADQMAMMQAQLEQQILNVAQTVEDQLDAQAKALDDLDDDGLEKLREKRMQQMRKANEQKAEWRRLGHGQYQELTNEKEFFEAAKASEWMLCHFYRGATKRCEIVDKHLTLLAPKHIEARCCRINAEKSPFLVEKLLVVVLPTIALVHKGKVIDYIVGFDDIGGHDDFPTEVLEWRIACQGVFKVDYDVHDGPPGDGNVKQRYGGKMVKARPGIWQKHDDSDEDLGLDSDEDD</sequence>
<evidence type="ECO:0000256" key="2">
    <source>
        <dbReference type="SAM" id="Coils"/>
    </source>
</evidence>
<evidence type="ECO:0000259" key="4">
    <source>
        <dbReference type="Pfam" id="PF02114"/>
    </source>
</evidence>
<feature type="domain" description="Phosducin" evidence="4">
    <location>
        <begin position="37"/>
        <end position="170"/>
    </location>
</feature>
<reference evidence="5" key="1">
    <citation type="submission" date="2021-01" db="EMBL/GenBank/DDBJ databases">
        <authorList>
            <person name="Corre E."/>
            <person name="Pelletier E."/>
            <person name="Niang G."/>
            <person name="Scheremetjew M."/>
            <person name="Finn R."/>
            <person name="Kale V."/>
            <person name="Holt S."/>
            <person name="Cochrane G."/>
            <person name="Meng A."/>
            <person name="Brown T."/>
            <person name="Cohen L."/>
        </authorList>
    </citation>
    <scope>NUCLEOTIDE SEQUENCE</scope>
    <source>
        <strain evidence="5">CCMP441</strain>
    </source>
</reference>
<feature type="region of interest" description="Disordered" evidence="3">
    <location>
        <begin position="210"/>
        <end position="233"/>
    </location>
</feature>
<dbReference type="InterPro" id="IPR024253">
    <property type="entry name" value="Phosducin_thioredoxin-like_dom"/>
</dbReference>
<comment type="similarity">
    <text evidence="1">Belongs to the phosducin family.</text>
</comment>
<dbReference type="AlphaFoldDB" id="A0A6U4NBT1"/>
<dbReference type="Gene3D" id="3.40.30.10">
    <property type="entry name" value="Glutaredoxin"/>
    <property type="match status" value="1"/>
</dbReference>
<dbReference type="InterPro" id="IPR036249">
    <property type="entry name" value="Thioredoxin-like_sf"/>
</dbReference>
<evidence type="ECO:0000256" key="1">
    <source>
        <dbReference type="ARBA" id="ARBA00009686"/>
    </source>
</evidence>
<name>A0A6U4NBT1_HEMAN</name>
<keyword evidence="2" id="KW-0175">Coiled coil</keyword>
<feature type="coiled-coil region" evidence="2">
    <location>
        <begin position="20"/>
        <end position="62"/>
    </location>
</feature>
<gene>
    <name evidence="5" type="ORF">HAND1043_LOCUS22314</name>
</gene>
<organism evidence="5">
    <name type="scientific">Hemiselmis andersenii</name>
    <name type="common">Cryptophyte alga</name>
    <dbReference type="NCBI Taxonomy" id="464988"/>
    <lineage>
        <taxon>Eukaryota</taxon>
        <taxon>Cryptophyceae</taxon>
        <taxon>Cryptomonadales</taxon>
        <taxon>Hemiselmidaceae</taxon>
        <taxon>Hemiselmis</taxon>
    </lineage>
</organism>
<proteinExistence type="inferred from homology"/>
<dbReference type="PANTHER" id="PTHR21148">
    <property type="entry name" value="THIOREDOXIN DOMAIN-CONTAINING PROTEIN 9"/>
    <property type="match status" value="1"/>
</dbReference>
<dbReference type="SUPFAM" id="SSF52833">
    <property type="entry name" value="Thioredoxin-like"/>
    <property type="match status" value="1"/>
</dbReference>
<evidence type="ECO:0000256" key="3">
    <source>
        <dbReference type="SAM" id="MobiDB-lite"/>
    </source>
</evidence>
<dbReference type="EMBL" id="HBFK01036837">
    <property type="protein sequence ID" value="CAD8755806.1"/>
    <property type="molecule type" value="Transcribed_RNA"/>
</dbReference>
<protein>
    <recommendedName>
        <fullName evidence="4">Phosducin domain-containing protein</fullName>
    </recommendedName>
</protein>
<dbReference type="Pfam" id="PF02114">
    <property type="entry name" value="Phosducin"/>
    <property type="match status" value="1"/>
</dbReference>